<evidence type="ECO:0000256" key="6">
    <source>
        <dbReference type="ARBA" id="ARBA00022723"/>
    </source>
</evidence>
<dbReference type="EMBL" id="JBHSWI010000001">
    <property type="protein sequence ID" value="MFC6645701.1"/>
    <property type="molecule type" value="Genomic_DNA"/>
</dbReference>
<evidence type="ECO:0000256" key="7">
    <source>
        <dbReference type="ARBA" id="ARBA00022801"/>
    </source>
</evidence>
<evidence type="ECO:0000256" key="9">
    <source>
        <dbReference type="ARBA" id="ARBA00022989"/>
    </source>
</evidence>
<accession>A0ABW1ZAF9</accession>
<reference evidence="16" key="1">
    <citation type="journal article" date="2019" name="Int. J. Syst. Evol. Microbiol.">
        <title>The Global Catalogue of Microorganisms (GCM) 10K type strain sequencing project: providing services to taxonomists for standard genome sequencing and annotation.</title>
        <authorList>
            <consortium name="The Broad Institute Genomics Platform"/>
            <consortium name="The Broad Institute Genome Sequencing Center for Infectious Disease"/>
            <person name="Wu L."/>
            <person name="Ma J."/>
        </authorList>
    </citation>
    <scope>NUCLEOTIDE SEQUENCE [LARGE SCALE GENOMIC DNA]</scope>
    <source>
        <strain evidence="16">CGMCC 1.16026</strain>
    </source>
</reference>
<feature type="transmembrane region" description="Helical" evidence="13">
    <location>
        <begin position="116"/>
        <end position="137"/>
    </location>
</feature>
<feature type="transmembrane region" description="Helical" evidence="13">
    <location>
        <begin position="211"/>
        <end position="233"/>
    </location>
</feature>
<comment type="subcellular location">
    <subcellularLocation>
        <location evidence="2">Membrane</location>
        <topology evidence="2">Multi-pass membrane protein</topology>
    </subcellularLocation>
</comment>
<feature type="transmembrane region" description="Helical" evidence="13">
    <location>
        <begin position="239"/>
        <end position="257"/>
    </location>
</feature>
<comment type="cofactor">
    <cofactor evidence="1">
        <name>Zn(2+)</name>
        <dbReference type="ChEBI" id="CHEBI:29105"/>
    </cofactor>
</comment>
<dbReference type="GO" id="GO:0008233">
    <property type="term" value="F:peptidase activity"/>
    <property type="evidence" value="ECO:0007669"/>
    <property type="project" value="UniProtKB-KW"/>
</dbReference>
<evidence type="ECO:0000256" key="2">
    <source>
        <dbReference type="ARBA" id="ARBA00004141"/>
    </source>
</evidence>
<comment type="similarity">
    <text evidence="3">Belongs to the peptidase M50B family.</text>
</comment>
<keyword evidence="10" id="KW-0482">Metalloprotease</keyword>
<dbReference type="PANTHER" id="PTHR39188">
    <property type="entry name" value="MEMBRANE-ASSOCIATED ZINC METALLOPROTEASE M50B"/>
    <property type="match status" value="1"/>
</dbReference>
<keyword evidence="12" id="KW-0175">Coiled coil</keyword>
<keyword evidence="5 13" id="KW-0812">Transmembrane</keyword>
<feature type="transmembrane region" description="Helical" evidence="13">
    <location>
        <begin position="149"/>
        <end position="171"/>
    </location>
</feature>
<dbReference type="CDD" id="cd06160">
    <property type="entry name" value="S2P-M50_like_2"/>
    <property type="match status" value="1"/>
</dbReference>
<dbReference type="GO" id="GO:0006508">
    <property type="term" value="P:proteolysis"/>
    <property type="evidence" value="ECO:0007669"/>
    <property type="project" value="UniProtKB-KW"/>
</dbReference>
<keyword evidence="11 13" id="KW-0472">Membrane</keyword>
<evidence type="ECO:0000256" key="5">
    <source>
        <dbReference type="ARBA" id="ARBA00022692"/>
    </source>
</evidence>
<evidence type="ECO:0000313" key="16">
    <source>
        <dbReference type="Proteomes" id="UP001596391"/>
    </source>
</evidence>
<keyword evidence="16" id="KW-1185">Reference proteome</keyword>
<evidence type="ECO:0000259" key="14">
    <source>
        <dbReference type="Pfam" id="PF02163"/>
    </source>
</evidence>
<keyword evidence="8" id="KW-0862">Zinc</keyword>
<evidence type="ECO:0000256" key="4">
    <source>
        <dbReference type="ARBA" id="ARBA00022670"/>
    </source>
</evidence>
<keyword evidence="7" id="KW-0378">Hydrolase</keyword>
<evidence type="ECO:0000256" key="3">
    <source>
        <dbReference type="ARBA" id="ARBA00007931"/>
    </source>
</evidence>
<evidence type="ECO:0000256" key="8">
    <source>
        <dbReference type="ARBA" id="ARBA00022833"/>
    </source>
</evidence>
<dbReference type="Proteomes" id="UP001596391">
    <property type="component" value="Unassembled WGS sequence"/>
</dbReference>
<dbReference type="InterPro" id="IPR008915">
    <property type="entry name" value="Peptidase_M50"/>
</dbReference>
<keyword evidence="9 13" id="KW-1133">Transmembrane helix</keyword>
<dbReference type="RefSeq" id="WP_263369422.1">
    <property type="nucleotide sequence ID" value="NZ_JAGSYD010000001.1"/>
</dbReference>
<feature type="domain" description="Peptidase M50" evidence="14">
    <location>
        <begin position="160"/>
        <end position="233"/>
    </location>
</feature>
<feature type="transmembrane region" description="Helical" evidence="13">
    <location>
        <begin position="277"/>
        <end position="298"/>
    </location>
</feature>
<feature type="transmembrane region" description="Helical" evidence="13">
    <location>
        <begin position="332"/>
        <end position="353"/>
    </location>
</feature>
<dbReference type="PANTHER" id="PTHR39188:SF3">
    <property type="entry name" value="STAGE IV SPORULATION PROTEIN FB"/>
    <property type="match status" value="1"/>
</dbReference>
<evidence type="ECO:0000313" key="15">
    <source>
        <dbReference type="EMBL" id="MFC6645701.1"/>
    </source>
</evidence>
<evidence type="ECO:0000256" key="12">
    <source>
        <dbReference type="SAM" id="Coils"/>
    </source>
</evidence>
<protein>
    <submittedName>
        <fullName evidence="15">Site-2 protease family protein</fullName>
    </submittedName>
</protein>
<evidence type="ECO:0000256" key="11">
    <source>
        <dbReference type="ARBA" id="ARBA00023136"/>
    </source>
</evidence>
<gene>
    <name evidence="15" type="ORF">ACFQBQ_08945</name>
</gene>
<feature type="coiled-coil region" evidence="12">
    <location>
        <begin position="88"/>
        <end position="115"/>
    </location>
</feature>
<organism evidence="15 16">
    <name type="scientific">Granulicella cerasi</name>
    <dbReference type="NCBI Taxonomy" id="741063"/>
    <lineage>
        <taxon>Bacteria</taxon>
        <taxon>Pseudomonadati</taxon>
        <taxon>Acidobacteriota</taxon>
        <taxon>Terriglobia</taxon>
        <taxon>Terriglobales</taxon>
        <taxon>Acidobacteriaceae</taxon>
        <taxon>Granulicella</taxon>
    </lineage>
</organism>
<comment type="caution">
    <text evidence="15">The sequence shown here is derived from an EMBL/GenBank/DDBJ whole genome shotgun (WGS) entry which is preliminary data.</text>
</comment>
<name>A0ABW1ZAF9_9BACT</name>
<keyword evidence="6" id="KW-0479">Metal-binding</keyword>
<evidence type="ECO:0000256" key="13">
    <source>
        <dbReference type="SAM" id="Phobius"/>
    </source>
</evidence>
<evidence type="ECO:0000256" key="1">
    <source>
        <dbReference type="ARBA" id="ARBA00001947"/>
    </source>
</evidence>
<proteinExistence type="inferred from homology"/>
<dbReference type="Pfam" id="PF02163">
    <property type="entry name" value="Peptidase_M50"/>
    <property type="match status" value="1"/>
</dbReference>
<evidence type="ECO:0000256" key="10">
    <source>
        <dbReference type="ARBA" id="ARBA00023049"/>
    </source>
</evidence>
<keyword evidence="4 15" id="KW-0645">Protease</keyword>
<sequence length="358" mass="39667">MADEVLNAEAAENGITDPAAIHNCPSCEVWLGDGETLACPECQTLVYGQHVATLAQAAHTEQQQGHFAAARELWLRALQWLPPETQQAATLRTHVEQLTQRMELEQQREAKWKKRLGPLAPVALFLFKAKSAIFILFKAKFLLGFLSFFGFYWLLFGWKFALGFAISLLIHEMGHFITLKRRGYQPELPILIPFVGGYVRWFSNGVSREELAAVSLAGPLYGLFAAIACLLLWKLFGLPVFLVLANVGAWINLFNLLPIGGLDGSKAVYALGYLQRLLLASICFLFFGLTVYASGGHFFSPTTQWMFAIVGAGLLWRCYTHDAPEEPHTGTMIYFAGLLLALGIMLLVTLAPVNLLTS</sequence>